<dbReference type="InterPro" id="IPR007527">
    <property type="entry name" value="Znf_SWIM"/>
</dbReference>
<dbReference type="OrthoDB" id="242553at2"/>
<dbReference type="GO" id="GO:0008270">
    <property type="term" value="F:zinc ion binding"/>
    <property type="evidence" value="ECO:0007669"/>
    <property type="project" value="UniProtKB-KW"/>
</dbReference>
<proteinExistence type="predicted"/>
<dbReference type="PROSITE" id="PS50966">
    <property type="entry name" value="ZF_SWIM"/>
    <property type="match status" value="2"/>
</dbReference>
<evidence type="ECO:0000259" key="2">
    <source>
        <dbReference type="PROSITE" id="PS50966"/>
    </source>
</evidence>
<reference evidence="3" key="2">
    <citation type="journal article" date="2019" name="Genome Biol. Evol.">
        <title>Day and night: Metabolic profiles and evolutionary relationships of six axenic non-marine cyanobacteria.</title>
        <authorList>
            <person name="Will S.E."/>
            <person name="Henke P."/>
            <person name="Boedeker C."/>
            <person name="Huang S."/>
            <person name="Brinkmann H."/>
            <person name="Rohde M."/>
            <person name="Jarek M."/>
            <person name="Friedl T."/>
            <person name="Seufert S."/>
            <person name="Schumacher M."/>
            <person name="Overmann J."/>
            <person name="Neumann-Schaal M."/>
            <person name="Petersen J."/>
        </authorList>
    </citation>
    <scope>NUCLEOTIDE SEQUENCE [LARGE SCALE GENOMIC DNA]</scope>
    <source>
        <strain evidence="3">PCC 7102</strain>
    </source>
</reference>
<evidence type="ECO:0000313" key="3">
    <source>
        <dbReference type="EMBL" id="RUS99151.1"/>
    </source>
</evidence>
<keyword evidence="4" id="KW-1185">Reference proteome</keyword>
<evidence type="ECO:0000313" key="4">
    <source>
        <dbReference type="Proteomes" id="UP000271624"/>
    </source>
</evidence>
<name>A0A3S1ILJ6_9CYAN</name>
<dbReference type="AlphaFoldDB" id="A0A3S1ILJ6"/>
<dbReference type="RefSeq" id="WP_127085922.1">
    <property type="nucleotide sequence ID" value="NZ_RSCL01000027.1"/>
</dbReference>
<sequence length="672" mass="76261">MSRQDLLALTTDDLTVLSNRGLVKRALKELEEGKLSYELTQDTQGNISVRWSDVECILPATEELSDRHCNCSATTVCRHLIRSILIYQRTQEAKPDSQTSSQFWNPGDISDAELSNYFNKTIITRAKSEFDSGHVIELIKSNKPVARIHTLAYTVRFLVPGDIRYTYCDCSEPAPCRHVLYSVWAFRKLQPEQISGIISTQQEAAPIPVDVLNDIEDNLNSLLKSGIRGVNKAYISRLRRLEQNCRASSLIWLAEIIAEIIQETERYESRDARFSPIRVVELVGELCIRSDAIRNDTGAVPQLFIRGSQTDKLTDIGAARLISLGCGVQVRHKNVQLTTYLQDTDSGSVVAIYHDFPDSQDDNLVDFWQLAQNNAFKQVSFATLSAGQMLVKGGKRTPNYQFLPGRAQVVVNPQTFEWESLRPPLLVEDFNSLRAYLELLPPTSLRPRRLTENFYVFQIHQLQSVEFCNVEQVVKARLFDQSNNQAVLKFPYLYRSRIGTEALLKYVTNPLLFVAGHAHLTTEGLVIIPVSLIFEVDNKRVMLQPWICGADFERVKYEGELLLDGSQLDLSNKHPINLVLEELQQVLSDSFIIGLERVDAQVIHEWRRVYSYGQSIGFSYLLEPISKLVKIFEQRLERENGAVMSEAITDFNSSVAQLVLQVCVLVRLSQDI</sequence>
<comment type="caution">
    <text evidence="3">The sequence shown here is derived from an EMBL/GenBank/DDBJ whole genome shotgun (WGS) entry which is preliminary data.</text>
</comment>
<keyword evidence="1" id="KW-0479">Metal-binding</keyword>
<dbReference type="EMBL" id="RSCL01000027">
    <property type="protein sequence ID" value="RUS99151.1"/>
    <property type="molecule type" value="Genomic_DNA"/>
</dbReference>
<keyword evidence="1" id="KW-0863">Zinc-finger</keyword>
<organism evidence="3 4">
    <name type="scientific">Dulcicalothrix desertica PCC 7102</name>
    <dbReference type="NCBI Taxonomy" id="232991"/>
    <lineage>
        <taxon>Bacteria</taxon>
        <taxon>Bacillati</taxon>
        <taxon>Cyanobacteriota</taxon>
        <taxon>Cyanophyceae</taxon>
        <taxon>Nostocales</taxon>
        <taxon>Calotrichaceae</taxon>
        <taxon>Dulcicalothrix</taxon>
    </lineage>
</organism>
<feature type="domain" description="SWIM-type" evidence="2">
    <location>
        <begin position="54"/>
        <end position="88"/>
    </location>
</feature>
<reference evidence="3" key="1">
    <citation type="submission" date="2018-12" db="EMBL/GenBank/DDBJ databases">
        <authorList>
            <person name="Will S."/>
            <person name="Neumann-Schaal M."/>
            <person name="Henke P."/>
        </authorList>
    </citation>
    <scope>NUCLEOTIDE SEQUENCE</scope>
    <source>
        <strain evidence="3">PCC 7102</strain>
    </source>
</reference>
<feature type="domain" description="SWIM-type" evidence="2">
    <location>
        <begin position="153"/>
        <end position="187"/>
    </location>
</feature>
<evidence type="ECO:0000256" key="1">
    <source>
        <dbReference type="PROSITE-ProRule" id="PRU00325"/>
    </source>
</evidence>
<protein>
    <recommendedName>
        <fullName evidence="2">SWIM-type domain-containing protein</fullName>
    </recommendedName>
</protein>
<gene>
    <name evidence="3" type="ORF">DSM106972_078530</name>
</gene>
<accession>A0A3S1ILJ6</accession>
<dbReference type="Proteomes" id="UP000271624">
    <property type="component" value="Unassembled WGS sequence"/>
</dbReference>
<keyword evidence="1" id="KW-0862">Zinc</keyword>